<dbReference type="AlphaFoldDB" id="A0A5C7A1C2"/>
<evidence type="ECO:0000313" key="3">
    <source>
        <dbReference type="EMBL" id="TXD96969.1"/>
    </source>
</evidence>
<comment type="subcellular location">
    <subcellularLocation>
        <location evidence="2">Cytoplasm</location>
    </subcellularLocation>
</comment>
<dbReference type="GO" id="GO:0042256">
    <property type="term" value="P:cytosolic ribosome assembly"/>
    <property type="evidence" value="ECO:0007669"/>
    <property type="project" value="UniProtKB-UniRule"/>
</dbReference>
<accession>A0A5C7A1C2</accession>
<dbReference type="Gene3D" id="3.30.460.10">
    <property type="entry name" value="Beta Polymerase, domain 2"/>
    <property type="match status" value="1"/>
</dbReference>
<keyword evidence="2" id="KW-0963">Cytoplasm</keyword>
<dbReference type="HAMAP" id="MF_01477">
    <property type="entry name" value="Iojap_RsfS"/>
    <property type="match status" value="1"/>
</dbReference>
<protein>
    <recommendedName>
        <fullName evidence="2">Ribosomal silencing factor RsfS</fullName>
    </recommendedName>
</protein>
<reference evidence="3 4" key="1">
    <citation type="submission" date="2019-08" db="EMBL/GenBank/DDBJ databases">
        <title>Genome sequence of Psychrobacter frigidicola ACAM304 (type strain).</title>
        <authorList>
            <person name="Bowman J.P."/>
        </authorList>
    </citation>
    <scope>NUCLEOTIDE SEQUENCE [LARGE SCALE GENOMIC DNA]</scope>
    <source>
        <strain evidence="3 4">ACAM 304</strain>
    </source>
</reference>
<keyword evidence="2" id="KW-0810">Translation regulation</keyword>
<dbReference type="InterPro" id="IPR043519">
    <property type="entry name" value="NT_sf"/>
</dbReference>
<keyword evidence="2" id="KW-0678">Repressor</keyword>
<dbReference type="GO" id="GO:0043023">
    <property type="term" value="F:ribosomal large subunit binding"/>
    <property type="evidence" value="ECO:0007669"/>
    <property type="project" value="TreeGrafter"/>
</dbReference>
<dbReference type="SUPFAM" id="SSF81301">
    <property type="entry name" value="Nucleotidyltransferase"/>
    <property type="match status" value="1"/>
</dbReference>
<sequence>MITTMTNERLEECLALVKTALDDMKAKNITVMNVEDLTDVMERIVIADGTSKRHVRAMADSLGAEAKLAGFMPLGREGGNDSDWTLIDLGAVVVHMMIPSAREFYDLEGLWSSPEQLAELVAVPREKKTAGRRNKNK</sequence>
<comment type="function">
    <text evidence="2">Functions as a ribosomal silencing factor. Interacts with ribosomal protein uL14 (rplN), blocking formation of intersubunit bridge B8. Prevents association of the 30S and 50S ribosomal subunits and the formation of functional ribosomes, thus repressing translation.</text>
</comment>
<dbReference type="GO" id="GO:0017148">
    <property type="term" value="P:negative regulation of translation"/>
    <property type="evidence" value="ECO:0007669"/>
    <property type="project" value="UniProtKB-UniRule"/>
</dbReference>
<dbReference type="GO" id="GO:0090071">
    <property type="term" value="P:negative regulation of ribosome biogenesis"/>
    <property type="evidence" value="ECO:0007669"/>
    <property type="project" value="UniProtKB-UniRule"/>
</dbReference>
<evidence type="ECO:0000313" key="4">
    <source>
        <dbReference type="Proteomes" id="UP000321903"/>
    </source>
</evidence>
<comment type="subunit">
    <text evidence="2">Interacts with ribosomal protein uL14 (rplN).</text>
</comment>
<comment type="caution">
    <text evidence="3">The sequence shown here is derived from an EMBL/GenBank/DDBJ whole genome shotgun (WGS) entry which is preliminary data.</text>
</comment>
<dbReference type="RefSeq" id="WP_147223675.1">
    <property type="nucleotide sequence ID" value="NZ_CAJGYY010000001.1"/>
</dbReference>
<keyword evidence="4" id="KW-1185">Reference proteome</keyword>
<comment type="similarity">
    <text evidence="1 2">Belongs to the Iojap/RsfS family.</text>
</comment>
<dbReference type="InterPro" id="IPR004394">
    <property type="entry name" value="Iojap/RsfS/C7orf30"/>
</dbReference>
<dbReference type="NCBIfam" id="TIGR00090">
    <property type="entry name" value="rsfS_iojap_ybeB"/>
    <property type="match status" value="1"/>
</dbReference>
<dbReference type="EMBL" id="VORZ01000002">
    <property type="protein sequence ID" value="TXD96969.1"/>
    <property type="molecule type" value="Genomic_DNA"/>
</dbReference>
<dbReference type="Pfam" id="PF02410">
    <property type="entry name" value="RsfS"/>
    <property type="match status" value="1"/>
</dbReference>
<dbReference type="OrthoDB" id="9793681at2"/>
<dbReference type="GO" id="GO:0005737">
    <property type="term" value="C:cytoplasm"/>
    <property type="evidence" value="ECO:0007669"/>
    <property type="project" value="UniProtKB-SubCell"/>
</dbReference>
<dbReference type="PANTHER" id="PTHR21043:SF0">
    <property type="entry name" value="MITOCHONDRIAL ASSEMBLY OF RIBOSOMAL LARGE SUBUNIT PROTEIN 1"/>
    <property type="match status" value="1"/>
</dbReference>
<proteinExistence type="inferred from homology"/>
<dbReference type="Proteomes" id="UP000321903">
    <property type="component" value="Unassembled WGS sequence"/>
</dbReference>
<evidence type="ECO:0000256" key="1">
    <source>
        <dbReference type="ARBA" id="ARBA00010574"/>
    </source>
</evidence>
<gene>
    <name evidence="2 3" type="primary">rsfS</name>
    <name evidence="3" type="ORF">ES754_08085</name>
</gene>
<dbReference type="PANTHER" id="PTHR21043">
    <property type="entry name" value="IOJAP SUPERFAMILY ORTHOLOG"/>
    <property type="match status" value="1"/>
</dbReference>
<name>A0A5C7A1C2_9GAMM</name>
<evidence type="ECO:0000256" key="2">
    <source>
        <dbReference type="HAMAP-Rule" id="MF_01477"/>
    </source>
</evidence>
<organism evidence="3 4">
    <name type="scientific">Psychrobacter frigidicola</name>
    <dbReference type="NCBI Taxonomy" id="45611"/>
    <lineage>
        <taxon>Bacteria</taxon>
        <taxon>Pseudomonadati</taxon>
        <taxon>Pseudomonadota</taxon>
        <taxon>Gammaproteobacteria</taxon>
        <taxon>Moraxellales</taxon>
        <taxon>Moraxellaceae</taxon>
        <taxon>Psychrobacter</taxon>
    </lineage>
</organism>